<keyword evidence="1" id="KW-0472">Membrane</keyword>
<dbReference type="AlphaFoldDB" id="A0A3B0MAL7"/>
<evidence type="ECO:0000313" key="3">
    <source>
        <dbReference type="Proteomes" id="UP000272908"/>
    </source>
</evidence>
<dbReference type="EMBL" id="UIHC01000003">
    <property type="protein sequence ID" value="SUZ30788.1"/>
    <property type="molecule type" value="Genomic_DNA"/>
</dbReference>
<dbReference type="Proteomes" id="UP000272908">
    <property type="component" value="Unassembled WGS sequence"/>
</dbReference>
<sequence length="83" mass="9518">MRFPRDNGCMTIFRPITLIRLGLALFVLGFGYSVFHIGIPYQDPTPEMLAYERFHGMIGDRILLMGIALFVSGCLWGLVRRLR</sequence>
<feature type="transmembrane region" description="Helical" evidence="1">
    <location>
        <begin position="21"/>
        <end position="41"/>
    </location>
</feature>
<organism evidence="2 3">
    <name type="scientific">Roseinatronobacter ekhonensis</name>
    <dbReference type="NCBI Taxonomy" id="254356"/>
    <lineage>
        <taxon>Bacteria</taxon>
        <taxon>Pseudomonadati</taxon>
        <taxon>Pseudomonadota</taxon>
        <taxon>Alphaproteobacteria</taxon>
        <taxon>Rhodobacterales</taxon>
        <taxon>Paracoccaceae</taxon>
        <taxon>Roseinatronobacter</taxon>
    </lineage>
</organism>
<accession>A0A3B0MAL7</accession>
<feature type="transmembrane region" description="Helical" evidence="1">
    <location>
        <begin position="61"/>
        <end position="79"/>
    </location>
</feature>
<evidence type="ECO:0000256" key="1">
    <source>
        <dbReference type="SAM" id="Phobius"/>
    </source>
</evidence>
<keyword evidence="3" id="KW-1185">Reference proteome</keyword>
<keyword evidence="1" id="KW-0812">Transmembrane</keyword>
<proteinExistence type="predicted"/>
<evidence type="ECO:0000313" key="2">
    <source>
        <dbReference type="EMBL" id="SUZ30788.1"/>
    </source>
</evidence>
<name>A0A3B0MAL7_9RHOB</name>
<reference evidence="3" key="1">
    <citation type="submission" date="2018-08" db="EMBL/GenBank/DDBJ databases">
        <authorList>
            <person name="Rodrigo-Torres L."/>
            <person name="Arahal R. D."/>
            <person name="Lucena T."/>
        </authorList>
    </citation>
    <scope>NUCLEOTIDE SEQUENCE [LARGE SCALE GENOMIC DNA]</scope>
    <source>
        <strain evidence="3">CECT 7235</strain>
    </source>
</reference>
<protein>
    <submittedName>
        <fullName evidence="2">Uncharacterized protein</fullName>
    </submittedName>
</protein>
<gene>
    <name evidence="2" type="ORF">ROE7235_00515</name>
</gene>
<keyword evidence="1" id="KW-1133">Transmembrane helix</keyword>